<dbReference type="KEGG" id="ypac:CEW88_06830"/>
<dbReference type="Proteomes" id="UP000244915">
    <property type="component" value="Chromosome 1"/>
</dbReference>
<dbReference type="RefSeq" id="WP_108965330.1">
    <property type="nucleotide sequence ID" value="NZ_CP022189.1"/>
</dbReference>
<sequence length="141" mass="15254">MSRLLTTTLTSHRGRRYPVELFTRDTELAEEGAVYMLLRLPEGRAVQAQILYVGETCALGARLARDKLPGGPWARADELGFDAIGAVALSRPEDRQAVAQEFIQSWRPPCNDGHGAQGGHAGLMELAGPLPVTLPRSTPGH</sequence>
<reference evidence="1 2" key="1">
    <citation type="submission" date="2017-06" db="EMBL/GenBank/DDBJ databases">
        <title>Yangia sp. YSBP01 complete genome sequence.</title>
        <authorList>
            <person name="Woo J.-H."/>
            <person name="Kim H.-S."/>
        </authorList>
    </citation>
    <scope>NUCLEOTIDE SEQUENCE [LARGE SCALE GENOMIC DNA]</scope>
    <source>
        <strain evidence="1 2">YSBP01</strain>
    </source>
</reference>
<protein>
    <submittedName>
        <fullName evidence="1">Uncharacterized protein</fullName>
    </submittedName>
</protein>
<proteinExistence type="predicted"/>
<dbReference type="EMBL" id="CP022189">
    <property type="protein sequence ID" value="AWI83408.1"/>
    <property type="molecule type" value="Genomic_DNA"/>
</dbReference>
<evidence type="ECO:0000313" key="2">
    <source>
        <dbReference type="Proteomes" id="UP000244915"/>
    </source>
</evidence>
<gene>
    <name evidence="1" type="ORF">CEW88_06830</name>
</gene>
<dbReference type="AlphaFoldDB" id="A0A2U8HCB1"/>
<accession>A0A2U8HCB1</accession>
<organism evidence="1 2">
    <name type="scientific">Alloyangia pacifica</name>
    <dbReference type="NCBI Taxonomy" id="311180"/>
    <lineage>
        <taxon>Bacteria</taxon>
        <taxon>Pseudomonadati</taxon>
        <taxon>Pseudomonadota</taxon>
        <taxon>Alphaproteobacteria</taxon>
        <taxon>Rhodobacterales</taxon>
        <taxon>Roseobacteraceae</taxon>
        <taxon>Alloyangia</taxon>
    </lineage>
</organism>
<name>A0A2U8HCB1_9RHOB</name>
<evidence type="ECO:0000313" key="1">
    <source>
        <dbReference type="EMBL" id="AWI83408.1"/>
    </source>
</evidence>
<dbReference type="OrthoDB" id="7856170at2"/>